<reference evidence="11 12" key="1">
    <citation type="submission" date="2019-02" db="EMBL/GenBank/DDBJ databases">
        <title>Sequencing the genomes of 1000 actinobacteria strains.</title>
        <authorList>
            <person name="Klenk H.-P."/>
        </authorList>
    </citation>
    <scope>NUCLEOTIDE SEQUENCE [LARGE SCALE GENOMIC DNA]</scope>
    <source>
        <strain evidence="11 12">DSM 44509</strain>
    </source>
</reference>
<feature type="region of interest" description="Disordered" evidence="8">
    <location>
        <begin position="24"/>
        <end position="46"/>
    </location>
</feature>
<evidence type="ECO:0000256" key="9">
    <source>
        <dbReference type="SAM" id="Phobius"/>
    </source>
</evidence>
<dbReference type="Gene3D" id="1.20.1720.10">
    <property type="entry name" value="Multidrug resistance protein D"/>
    <property type="match status" value="1"/>
</dbReference>
<protein>
    <submittedName>
        <fullName evidence="11">DHA1 family bicyclomycin/chloramphenicol resistance-like MFS transporter</fullName>
    </submittedName>
</protein>
<feature type="transmembrane region" description="Helical" evidence="9">
    <location>
        <begin position="180"/>
        <end position="198"/>
    </location>
</feature>
<feature type="transmembrane region" description="Helical" evidence="9">
    <location>
        <begin position="298"/>
        <end position="318"/>
    </location>
</feature>
<dbReference type="AlphaFoldDB" id="A0A4Q7Y9F0"/>
<feature type="domain" description="Major facilitator superfamily (MFS) profile" evidence="10">
    <location>
        <begin position="54"/>
        <end position="440"/>
    </location>
</feature>
<evidence type="ECO:0000256" key="1">
    <source>
        <dbReference type="ARBA" id="ARBA00004651"/>
    </source>
</evidence>
<accession>A0A4Q7Y9F0</accession>
<dbReference type="InterPro" id="IPR005829">
    <property type="entry name" value="Sugar_transporter_CS"/>
</dbReference>
<comment type="similarity">
    <text evidence="2">Belongs to the major facilitator superfamily. Bcr/CmlA family.</text>
</comment>
<dbReference type="GO" id="GO:1990961">
    <property type="term" value="P:xenobiotic detoxification by transmembrane export across the plasma membrane"/>
    <property type="evidence" value="ECO:0007669"/>
    <property type="project" value="InterPro"/>
</dbReference>
<feature type="transmembrane region" description="Helical" evidence="9">
    <location>
        <begin position="414"/>
        <end position="436"/>
    </location>
</feature>
<keyword evidence="12" id="KW-1185">Reference proteome</keyword>
<proteinExistence type="inferred from homology"/>
<feature type="compositionally biased region" description="Low complexity" evidence="8">
    <location>
        <begin position="36"/>
        <end position="46"/>
    </location>
</feature>
<dbReference type="Proteomes" id="UP000292507">
    <property type="component" value="Unassembled WGS sequence"/>
</dbReference>
<keyword evidence="5 9" id="KW-0812">Transmembrane</keyword>
<dbReference type="PROSITE" id="PS00216">
    <property type="entry name" value="SUGAR_TRANSPORT_1"/>
    <property type="match status" value="1"/>
</dbReference>
<dbReference type="Pfam" id="PF07690">
    <property type="entry name" value="MFS_1"/>
    <property type="match status" value="1"/>
</dbReference>
<feature type="transmembrane region" description="Helical" evidence="9">
    <location>
        <begin position="151"/>
        <end position="168"/>
    </location>
</feature>
<evidence type="ECO:0000256" key="4">
    <source>
        <dbReference type="ARBA" id="ARBA00022475"/>
    </source>
</evidence>
<keyword evidence="7 9" id="KW-0472">Membrane</keyword>
<organism evidence="11 12">
    <name type="scientific">Blastococcus saxobsidens</name>
    <dbReference type="NCBI Taxonomy" id="138336"/>
    <lineage>
        <taxon>Bacteria</taxon>
        <taxon>Bacillati</taxon>
        <taxon>Actinomycetota</taxon>
        <taxon>Actinomycetes</taxon>
        <taxon>Geodermatophilales</taxon>
        <taxon>Geodermatophilaceae</taxon>
        <taxon>Blastococcus</taxon>
    </lineage>
</organism>
<name>A0A4Q7Y9F0_9ACTN</name>
<evidence type="ECO:0000313" key="11">
    <source>
        <dbReference type="EMBL" id="RZU33640.1"/>
    </source>
</evidence>
<dbReference type="InterPro" id="IPR004812">
    <property type="entry name" value="Efflux_drug-R_Bcr/CmlA"/>
</dbReference>
<dbReference type="FunFam" id="1.20.1720.10:FF:000005">
    <property type="entry name" value="Bcr/CflA family efflux transporter"/>
    <property type="match status" value="1"/>
</dbReference>
<keyword evidence="3" id="KW-0813">Transport</keyword>
<dbReference type="GO" id="GO:0042910">
    <property type="term" value="F:xenobiotic transmembrane transporter activity"/>
    <property type="evidence" value="ECO:0007669"/>
    <property type="project" value="InterPro"/>
</dbReference>
<sequence length="452" mass="46041">MHGPGGALSPFVLRFDQRGSRSISIDGKTVTTTQDRPVAAAPAAPAAAQRPGAARTALTLGAFVAIGPLTIDMYLPALPAITEDLLTTSATVQLTLTGTLIGLALGQLVLGPLSDAYGRRGPLLAGTALHVLASLLILVAPNIAVLGGLRLLQGVGAAAGAVIALAVVRDLYVGRAAATMLSRLFLVLGAAPVLAPTIGGELLRFTDWRGVFLVLAAYGLLMLAVGWATLHETLPPERRSSSGVRGTLRTYRGLLRDRTYVGLVLVAGLTMAGLFSYVSGSSFVYQDQFGLDEQQFGLLFGAGAFWLIAATQLNPLLLRRWSPQQLLVAGTVLGALAGAALVVLAGTGTGGLVAVTGSLWVVLFACGLALPNAPALALSRHGETAGSAAALLGAIQFGVGAVVSPVVGVLGNDAVAIGLVVVTALVLAIVVLVTVVKPWQLPVVEEVPVAGH</sequence>
<comment type="subcellular location">
    <subcellularLocation>
        <location evidence="1">Cell membrane</location>
        <topology evidence="1">Multi-pass membrane protein</topology>
    </subcellularLocation>
</comment>
<dbReference type="EMBL" id="SHKV01000001">
    <property type="protein sequence ID" value="RZU33640.1"/>
    <property type="molecule type" value="Genomic_DNA"/>
</dbReference>
<feature type="transmembrane region" description="Helical" evidence="9">
    <location>
        <begin position="57"/>
        <end position="78"/>
    </location>
</feature>
<dbReference type="PANTHER" id="PTHR23502">
    <property type="entry name" value="MAJOR FACILITATOR SUPERFAMILY"/>
    <property type="match status" value="1"/>
</dbReference>
<evidence type="ECO:0000313" key="12">
    <source>
        <dbReference type="Proteomes" id="UP000292507"/>
    </source>
</evidence>
<feature type="transmembrane region" description="Helical" evidence="9">
    <location>
        <begin position="385"/>
        <end position="408"/>
    </location>
</feature>
<feature type="transmembrane region" description="Helical" evidence="9">
    <location>
        <begin position="325"/>
        <end position="346"/>
    </location>
</feature>
<comment type="caution">
    <text evidence="11">The sequence shown here is derived from an EMBL/GenBank/DDBJ whole genome shotgun (WGS) entry which is preliminary data.</text>
</comment>
<dbReference type="GO" id="GO:0005886">
    <property type="term" value="C:plasma membrane"/>
    <property type="evidence" value="ECO:0007669"/>
    <property type="project" value="UniProtKB-SubCell"/>
</dbReference>
<dbReference type="CDD" id="cd17320">
    <property type="entry name" value="MFS_MdfA_MDR_like"/>
    <property type="match status" value="1"/>
</dbReference>
<feature type="transmembrane region" description="Helical" evidence="9">
    <location>
        <begin position="210"/>
        <end position="230"/>
    </location>
</feature>
<feature type="transmembrane region" description="Helical" evidence="9">
    <location>
        <begin position="352"/>
        <end position="373"/>
    </location>
</feature>
<keyword evidence="4" id="KW-1003">Cell membrane</keyword>
<keyword evidence="6 9" id="KW-1133">Transmembrane helix</keyword>
<evidence type="ECO:0000256" key="2">
    <source>
        <dbReference type="ARBA" id="ARBA00006236"/>
    </source>
</evidence>
<feature type="transmembrane region" description="Helical" evidence="9">
    <location>
        <begin position="259"/>
        <end position="278"/>
    </location>
</feature>
<dbReference type="SUPFAM" id="SSF103473">
    <property type="entry name" value="MFS general substrate transporter"/>
    <property type="match status" value="1"/>
</dbReference>
<feature type="transmembrane region" description="Helical" evidence="9">
    <location>
        <begin position="123"/>
        <end position="145"/>
    </location>
</feature>
<evidence type="ECO:0000256" key="5">
    <source>
        <dbReference type="ARBA" id="ARBA00022692"/>
    </source>
</evidence>
<evidence type="ECO:0000259" key="10">
    <source>
        <dbReference type="PROSITE" id="PS50850"/>
    </source>
</evidence>
<evidence type="ECO:0000256" key="3">
    <source>
        <dbReference type="ARBA" id="ARBA00022448"/>
    </source>
</evidence>
<dbReference type="PANTHER" id="PTHR23502:SF132">
    <property type="entry name" value="POLYAMINE TRANSPORTER 2-RELATED"/>
    <property type="match status" value="1"/>
</dbReference>
<evidence type="ECO:0000256" key="8">
    <source>
        <dbReference type="SAM" id="MobiDB-lite"/>
    </source>
</evidence>
<feature type="transmembrane region" description="Helical" evidence="9">
    <location>
        <begin position="90"/>
        <end position="111"/>
    </location>
</feature>
<dbReference type="PROSITE" id="PS50850">
    <property type="entry name" value="MFS"/>
    <property type="match status" value="1"/>
</dbReference>
<gene>
    <name evidence="11" type="ORF">BKA19_3373</name>
</gene>
<dbReference type="NCBIfam" id="TIGR00710">
    <property type="entry name" value="efflux_Bcr_CflA"/>
    <property type="match status" value="1"/>
</dbReference>
<dbReference type="InterPro" id="IPR011701">
    <property type="entry name" value="MFS"/>
</dbReference>
<evidence type="ECO:0000256" key="7">
    <source>
        <dbReference type="ARBA" id="ARBA00023136"/>
    </source>
</evidence>
<evidence type="ECO:0000256" key="6">
    <source>
        <dbReference type="ARBA" id="ARBA00022989"/>
    </source>
</evidence>
<dbReference type="InterPro" id="IPR036259">
    <property type="entry name" value="MFS_trans_sf"/>
</dbReference>
<dbReference type="InterPro" id="IPR020846">
    <property type="entry name" value="MFS_dom"/>
</dbReference>